<evidence type="ECO:0000256" key="4">
    <source>
        <dbReference type="ARBA" id="ARBA00023136"/>
    </source>
</evidence>
<dbReference type="EMBL" id="NMRN01000012">
    <property type="protein sequence ID" value="PAS93847.1"/>
    <property type="molecule type" value="Genomic_DNA"/>
</dbReference>
<dbReference type="Proteomes" id="UP000216107">
    <property type="component" value="Unassembled WGS sequence"/>
</dbReference>
<organism evidence="7 8">
    <name type="scientific">Candidatus Dactylopiibacterium carminicum</name>
    <dbReference type="NCBI Taxonomy" id="857335"/>
    <lineage>
        <taxon>Bacteria</taxon>
        <taxon>Pseudomonadati</taxon>
        <taxon>Pseudomonadota</taxon>
        <taxon>Betaproteobacteria</taxon>
        <taxon>Rhodocyclales</taxon>
        <taxon>Rhodocyclaceae</taxon>
        <taxon>Candidatus Dactylopiibacterium</taxon>
    </lineage>
</organism>
<evidence type="ECO:0000313" key="9">
    <source>
        <dbReference type="Proteomes" id="UP000623509"/>
    </source>
</evidence>
<feature type="transmembrane region" description="Helical" evidence="5">
    <location>
        <begin position="31"/>
        <end position="53"/>
    </location>
</feature>
<gene>
    <name evidence="6" type="ORF">BGI27_02795</name>
    <name evidence="7" type="ORF">CGU29_06330</name>
</gene>
<dbReference type="Proteomes" id="UP000623509">
    <property type="component" value="Unassembled WGS sequence"/>
</dbReference>
<comment type="subcellular location">
    <subcellularLocation>
        <location evidence="1">Membrane</location>
        <topology evidence="1">Multi-pass membrane protein</topology>
    </subcellularLocation>
</comment>
<feature type="transmembrane region" description="Helical" evidence="5">
    <location>
        <begin position="147"/>
        <end position="168"/>
    </location>
</feature>
<dbReference type="RefSeq" id="WP_095523403.1">
    <property type="nucleotide sequence ID" value="NZ_MDUX01000006.1"/>
</dbReference>
<evidence type="ECO:0000256" key="3">
    <source>
        <dbReference type="ARBA" id="ARBA00022989"/>
    </source>
</evidence>
<dbReference type="GO" id="GO:0016787">
    <property type="term" value="F:hydrolase activity"/>
    <property type="evidence" value="ECO:0007669"/>
    <property type="project" value="UniProtKB-KW"/>
</dbReference>
<dbReference type="AlphaFoldDB" id="A0A272EUR9"/>
<evidence type="ECO:0000313" key="6">
    <source>
        <dbReference type="EMBL" id="KAF7600325.1"/>
    </source>
</evidence>
<dbReference type="OrthoDB" id="9811701at2"/>
<keyword evidence="7" id="KW-0378">Hydrolase</keyword>
<name>A0A272EUR9_9RHOO</name>
<comment type="caution">
    <text evidence="7">The sequence shown here is derived from an EMBL/GenBank/DDBJ whole genome shotgun (WGS) entry which is preliminary data.</text>
</comment>
<dbReference type="PANTHER" id="PTHR30249:SF16">
    <property type="entry name" value="INNER MEMBRANE PROTEIN"/>
    <property type="match status" value="1"/>
</dbReference>
<reference evidence="6 9" key="1">
    <citation type="submission" date="2016-08" db="EMBL/GenBank/DDBJ databases">
        <title>Candidatus Dactylopiibacterium carminicum genome sequence.</title>
        <authorList>
            <person name="Ramirez-Puebla S.T."/>
            <person name="Ormeno-Orrillo E."/>
            <person name="Vera-Ponce De Leon A."/>
            <person name="Luis L."/>
            <person name="Sanchez-Flores A."/>
            <person name="Monica R."/>
            <person name="Martinez-Romero E."/>
        </authorList>
    </citation>
    <scope>NUCLEOTIDE SEQUENCE [LARGE SCALE GENOMIC DNA]</scope>
    <source>
        <strain evidence="6">END1</strain>
    </source>
</reference>
<dbReference type="GO" id="GO:0016020">
    <property type="term" value="C:membrane"/>
    <property type="evidence" value="ECO:0007669"/>
    <property type="project" value="UniProtKB-SubCell"/>
</dbReference>
<keyword evidence="2 5" id="KW-0812">Transmembrane</keyword>
<feature type="transmembrane region" description="Helical" evidence="5">
    <location>
        <begin position="59"/>
        <end position="79"/>
    </location>
</feature>
<dbReference type="PANTHER" id="PTHR30249">
    <property type="entry name" value="PUTATIVE SEROTONIN TRANSPORTER"/>
    <property type="match status" value="1"/>
</dbReference>
<accession>A0A272EUR9</accession>
<sequence length="227" mass="24386">MLSLSALVWLLLTVILYAGARMLYRRYPRTWLSPLIVAPLLLIVLLLVTGSSYKEYNSLSHWLSAMLGPATIAFALPIYEYRGVIRRHWLSLSAGVLAGMITAVLSTVILSRLFGLPVLIERSLAVRSISTPFALAAAPELGGQADLAAIFVVITGLGGMIIGELLLLRFNVRSALARGAMFGAGAHAVGTVTAHRRDPEEGVISSLTMIIAGILMLLTSPWLAGFF</sequence>
<protein>
    <submittedName>
        <fullName evidence="6">LrgB family protein</fullName>
    </submittedName>
    <submittedName>
        <fullName evidence="7">Murein hydrolase effector protein LrgB</fullName>
    </submittedName>
</protein>
<reference evidence="7 8" key="2">
    <citation type="submission" date="2017-07" db="EMBL/GenBank/DDBJ databases">
        <title>Candidatus Dactylopiibacterium carminicum, a nitrogen-fixing symbiont of the cochineal insect Dactylopius coccus and Dactylopius opuntiae (Hemiptera: Coccoidea: Dactylopiidae).</title>
        <authorList>
            <person name="Vera A."/>
        </authorList>
    </citation>
    <scope>NUCLEOTIDE SEQUENCE [LARGE SCALE GENOMIC DNA]</scope>
    <source>
        <strain evidence="7 8">NFDCM</strain>
    </source>
</reference>
<feature type="transmembrane region" description="Helical" evidence="5">
    <location>
        <begin position="6"/>
        <end position="24"/>
    </location>
</feature>
<evidence type="ECO:0000313" key="7">
    <source>
        <dbReference type="EMBL" id="PAS93847.1"/>
    </source>
</evidence>
<evidence type="ECO:0000256" key="5">
    <source>
        <dbReference type="SAM" id="Phobius"/>
    </source>
</evidence>
<dbReference type="InterPro" id="IPR007300">
    <property type="entry name" value="CidB/LrgB"/>
</dbReference>
<evidence type="ECO:0000313" key="8">
    <source>
        <dbReference type="Proteomes" id="UP000216107"/>
    </source>
</evidence>
<evidence type="ECO:0000256" key="2">
    <source>
        <dbReference type="ARBA" id="ARBA00022692"/>
    </source>
</evidence>
<proteinExistence type="predicted"/>
<keyword evidence="3 5" id="KW-1133">Transmembrane helix</keyword>
<keyword evidence="9" id="KW-1185">Reference proteome</keyword>
<evidence type="ECO:0000256" key="1">
    <source>
        <dbReference type="ARBA" id="ARBA00004141"/>
    </source>
</evidence>
<keyword evidence="4 5" id="KW-0472">Membrane</keyword>
<dbReference type="EMBL" id="MDUX01000006">
    <property type="protein sequence ID" value="KAF7600325.1"/>
    <property type="molecule type" value="Genomic_DNA"/>
</dbReference>
<dbReference type="Pfam" id="PF04172">
    <property type="entry name" value="LrgB"/>
    <property type="match status" value="1"/>
</dbReference>
<feature type="transmembrane region" description="Helical" evidence="5">
    <location>
        <begin position="203"/>
        <end position="224"/>
    </location>
</feature>
<feature type="transmembrane region" description="Helical" evidence="5">
    <location>
        <begin position="91"/>
        <end position="114"/>
    </location>
</feature>